<keyword evidence="2" id="KW-1185">Reference proteome</keyword>
<dbReference type="EMBL" id="WOWK01000138">
    <property type="protein sequence ID" value="KAF0317087.1"/>
    <property type="molecule type" value="Genomic_DNA"/>
</dbReference>
<name>A0A8H3W2H4_9PEZI</name>
<sequence>MSKQGDGLSIYPGRSERGGCLRKLASYSRHVCAGVARGSQPQVSEPDLLLRPPSLCHTHDLSVVGMASSPCGKCWTGTT</sequence>
<evidence type="ECO:0000313" key="1">
    <source>
        <dbReference type="EMBL" id="KAF0317087.1"/>
    </source>
</evidence>
<proteinExistence type="predicted"/>
<evidence type="ECO:0000313" key="2">
    <source>
        <dbReference type="Proteomes" id="UP000434172"/>
    </source>
</evidence>
<comment type="caution">
    <text evidence="1">The sequence shown here is derived from an EMBL/GenBank/DDBJ whole genome shotgun (WGS) entry which is preliminary data.</text>
</comment>
<reference evidence="1 2" key="1">
    <citation type="submission" date="2019-12" db="EMBL/GenBank/DDBJ databases">
        <title>A genome sequence resource for the geographically widespread anthracnose pathogen Colletotrichum asianum.</title>
        <authorList>
            <person name="Meng Y."/>
        </authorList>
    </citation>
    <scope>NUCLEOTIDE SEQUENCE [LARGE SCALE GENOMIC DNA]</scope>
    <source>
        <strain evidence="1 2">ICMP 18580</strain>
    </source>
</reference>
<gene>
    <name evidence="1" type="ORF">GQ607_015674</name>
</gene>
<protein>
    <submittedName>
        <fullName evidence="1">Uncharacterized protein</fullName>
    </submittedName>
</protein>
<dbReference type="AlphaFoldDB" id="A0A8H3W2H4"/>
<dbReference type="Proteomes" id="UP000434172">
    <property type="component" value="Unassembled WGS sequence"/>
</dbReference>
<organism evidence="1 2">
    <name type="scientific">Colletotrichum asianum</name>
    <dbReference type="NCBI Taxonomy" id="702518"/>
    <lineage>
        <taxon>Eukaryota</taxon>
        <taxon>Fungi</taxon>
        <taxon>Dikarya</taxon>
        <taxon>Ascomycota</taxon>
        <taxon>Pezizomycotina</taxon>
        <taxon>Sordariomycetes</taxon>
        <taxon>Hypocreomycetidae</taxon>
        <taxon>Glomerellales</taxon>
        <taxon>Glomerellaceae</taxon>
        <taxon>Colletotrichum</taxon>
        <taxon>Colletotrichum gloeosporioides species complex</taxon>
    </lineage>
</organism>
<accession>A0A8H3W2H4</accession>